<dbReference type="Gene3D" id="2.170.16.10">
    <property type="entry name" value="Hedgehog/Intein (Hint) domain"/>
    <property type="match status" value="1"/>
</dbReference>
<feature type="compositionally biased region" description="Low complexity" evidence="4">
    <location>
        <begin position="232"/>
        <end position="253"/>
    </location>
</feature>
<dbReference type="GO" id="GO:0016539">
    <property type="term" value="P:intein-mediated protein splicing"/>
    <property type="evidence" value="ECO:0007669"/>
    <property type="project" value="InterPro"/>
</dbReference>
<dbReference type="InterPro" id="IPR003586">
    <property type="entry name" value="Hint_dom_C"/>
</dbReference>
<evidence type="ECO:0000259" key="5">
    <source>
        <dbReference type="SMART" id="SM00305"/>
    </source>
</evidence>
<gene>
    <name evidence="7" type="primary">Acey_s0015.g2794</name>
    <name evidence="7" type="ORF">Y032_0015g2794</name>
</gene>
<dbReference type="InterPro" id="IPR006141">
    <property type="entry name" value="Intein_N"/>
</dbReference>
<dbReference type="PROSITE" id="PS50817">
    <property type="entry name" value="INTEIN_N_TER"/>
    <property type="match status" value="1"/>
</dbReference>
<dbReference type="EMBL" id="JARK01001351">
    <property type="protein sequence ID" value="EYC23703.1"/>
    <property type="molecule type" value="Genomic_DNA"/>
</dbReference>
<comment type="caution">
    <text evidence="7">The sequence shown here is derived from an EMBL/GenBank/DDBJ whole genome shotgun (WGS) entry which is preliminary data.</text>
</comment>
<evidence type="ECO:0000256" key="3">
    <source>
        <dbReference type="ARBA" id="ARBA00022729"/>
    </source>
</evidence>
<dbReference type="GO" id="GO:0005576">
    <property type="term" value="C:extracellular region"/>
    <property type="evidence" value="ECO:0007669"/>
    <property type="project" value="UniProtKB-SubCell"/>
</dbReference>
<dbReference type="GO" id="GO:0048731">
    <property type="term" value="P:system development"/>
    <property type="evidence" value="ECO:0007669"/>
    <property type="project" value="UniProtKB-ARBA"/>
</dbReference>
<dbReference type="InterPro" id="IPR052140">
    <property type="entry name" value="Dev_Signal_Hedgehog-like"/>
</dbReference>
<dbReference type="PRINTS" id="PR00632">
    <property type="entry name" value="SONICHHOG"/>
</dbReference>
<feature type="domain" description="Hint" evidence="6">
    <location>
        <begin position="973"/>
        <end position="1084"/>
    </location>
</feature>
<evidence type="ECO:0000313" key="7">
    <source>
        <dbReference type="EMBL" id="EYC23703.1"/>
    </source>
</evidence>
<keyword evidence="8" id="KW-1185">Reference proteome</keyword>
<dbReference type="GO" id="GO:0016540">
    <property type="term" value="P:protein autoprocessing"/>
    <property type="evidence" value="ECO:0007669"/>
    <property type="project" value="InterPro"/>
</dbReference>
<evidence type="ECO:0000256" key="1">
    <source>
        <dbReference type="ARBA" id="ARBA00004239"/>
    </source>
</evidence>
<sequence length="1180" mass="127023">MTTHPNSIHALFHVICKDRRKTHPKRHSRVLDMLTGLFRYLLCLIVVIQLVHPNFNDNCTSSSCHDRTNTTAKLTIGRTKRAAPAQCSSSSDDVAHSLVSSVCCDSMIPLFIDNQLSTTDGIGAITRAVQQRVQSQFNRSFEVIISESDFVVNTYYSGPRQCKFETDRYFVALYETPVQYDLADTATENFVASIDSRDPLGWKQAPLAEDNEALPVEGTAGTESQLTAPSSAEGAFAIGGPEEGGPAEAGPAAALPAAAGPAVGGPAVGGPAAAGPAAAGSAAGAAAGVAQPSQAGQAGSGGVCSWRSGAADPNIPYVFSADECCDARLNTIMRDAAARSRDTPHLGDSAKYIQRRIQLEYGLSFEVMMSRGDFAVSSYYHGPSNCKINDGVFHYVAYATPVQYDPFNIAQEDYLASTDAEEPLGSTRYTNLRGDRPDIRVEPSAGEDISIQPAILAARASLYEGAGGAGRTANREPGAPTSGFFPEDASLLTASAIDGFHVGGNRSLGTVISQEGGDLPPGTHCDKEDRTGDKCCSGLLFETMTDAFYELSSSPQFAFTSAGNIASLIQKRAQLRFDQSFEVIVSPGDFALASHGFGDQTCKYKERGFTAIAYATPRQYDITQTAAESYYSSISSRDNLGATQPFLPGQRAFHTPLQVYGEGAGAGLPVGSHCTDSRAGSKCCNAQLFNVMQSAYDSVISRNDFNPYDMRLIARTIQFNVEEQLQMSFETIVSTDDFAFSSDYSGNDVCKYRIDRYYVMTYATPVQYPIHSQFYEDSGPAIPINCPAELDALDGAVCCDGTLQYEMTRAIDEAIINQPEGQRNSDALARTISRNIQRRFGTTFETIVSRSDFTWQTHIYNENTCKIDTRGYHTLTVESSKAPIQSAMGQPPVPPQFPPPQGPFPPAFVGPPAAAPPVAAPPVAAPPVAAPPVAAPPVAAPPVVPPAFAPPPVVPGFGGGAGAGAGGGGGGGGACFSTDTWVTTPNGKKRMDQLKVGDFVLTANLTTAYFAPMSLWIHREPDVITKFVTIMTDYGKMLALTPRHLIFRNKCDEYYDDRVDSLPSNSQAVYADELKVGDCVYLLYRNGFRQQKLQDISITQRRGIFSPLTPNGRIIVNDMLASCYSDVNEATLQTTYFSAMHSLRKRVLTWFGSWIDQTVDLPFGSEFSMELLRLIVPYVK</sequence>
<organism evidence="7 8">
    <name type="scientific">Ancylostoma ceylanicum</name>
    <dbReference type="NCBI Taxonomy" id="53326"/>
    <lineage>
        <taxon>Eukaryota</taxon>
        <taxon>Metazoa</taxon>
        <taxon>Ecdysozoa</taxon>
        <taxon>Nematoda</taxon>
        <taxon>Chromadorea</taxon>
        <taxon>Rhabditida</taxon>
        <taxon>Rhabditina</taxon>
        <taxon>Rhabditomorpha</taxon>
        <taxon>Strongyloidea</taxon>
        <taxon>Ancylostomatidae</taxon>
        <taxon>Ancylostomatinae</taxon>
        <taxon>Ancylostoma</taxon>
    </lineage>
</organism>
<dbReference type="InterPro" id="IPR001657">
    <property type="entry name" value="Hedgehog"/>
</dbReference>
<feature type="region of interest" description="Disordered" evidence="4">
    <location>
        <begin position="217"/>
        <end position="253"/>
    </location>
</feature>
<feature type="compositionally biased region" description="Polar residues" evidence="4">
    <location>
        <begin position="221"/>
        <end position="230"/>
    </location>
</feature>
<dbReference type="Pfam" id="PF01079">
    <property type="entry name" value="Hint"/>
    <property type="match status" value="1"/>
</dbReference>
<dbReference type="InterPro" id="IPR007284">
    <property type="entry name" value="Ground-like_dom"/>
</dbReference>
<evidence type="ECO:0000256" key="2">
    <source>
        <dbReference type="ARBA" id="ARBA00022473"/>
    </source>
</evidence>
<dbReference type="SMART" id="SM00305">
    <property type="entry name" value="HintC"/>
    <property type="match status" value="1"/>
</dbReference>
<reference evidence="8" key="1">
    <citation type="journal article" date="2015" name="Nat. Genet.">
        <title>The genome and transcriptome of the zoonotic hookworm Ancylostoma ceylanicum identify infection-specific gene families.</title>
        <authorList>
            <person name="Schwarz E.M."/>
            <person name="Hu Y."/>
            <person name="Antoshechkin I."/>
            <person name="Miller M.M."/>
            <person name="Sternberg P.W."/>
            <person name="Aroian R.V."/>
        </authorList>
    </citation>
    <scope>NUCLEOTIDE SEQUENCE</scope>
    <source>
        <strain evidence="8">HY135</strain>
    </source>
</reference>
<dbReference type="InterPro" id="IPR001767">
    <property type="entry name" value="Hedgehog_Hint"/>
</dbReference>
<dbReference type="STRING" id="53326.A0A016VAF1"/>
<dbReference type="OrthoDB" id="5212at2759"/>
<dbReference type="PANTHER" id="PTHR46706">
    <property type="entry name" value="PROTEIN QUA-1-RELATED"/>
    <property type="match status" value="1"/>
</dbReference>
<accession>A0A016VAF1</accession>
<feature type="domain" description="Hint" evidence="5">
    <location>
        <begin position="1085"/>
        <end position="1129"/>
    </location>
</feature>
<evidence type="ECO:0000259" key="6">
    <source>
        <dbReference type="SMART" id="SM00306"/>
    </source>
</evidence>
<dbReference type="GO" id="GO:0007267">
    <property type="term" value="P:cell-cell signaling"/>
    <property type="evidence" value="ECO:0007669"/>
    <property type="project" value="InterPro"/>
</dbReference>
<dbReference type="InterPro" id="IPR036844">
    <property type="entry name" value="Hint_dom_sf"/>
</dbReference>
<protein>
    <recommendedName>
        <fullName evidence="9">Ground-like domain-containing protein</fullName>
    </recommendedName>
</protein>
<dbReference type="SUPFAM" id="SSF51294">
    <property type="entry name" value="Hedgehog/intein (Hint) domain"/>
    <property type="match status" value="1"/>
</dbReference>
<evidence type="ECO:0000313" key="8">
    <source>
        <dbReference type="Proteomes" id="UP000024635"/>
    </source>
</evidence>
<keyword evidence="2" id="KW-0217">Developmental protein</keyword>
<dbReference type="SMART" id="SM00306">
    <property type="entry name" value="HintN"/>
    <property type="match status" value="1"/>
</dbReference>
<dbReference type="PANTHER" id="PTHR46706:SF7">
    <property type="entry name" value="GROUNDHOG (HEDGEHOG-LIKE FAMILY)-RELATED"/>
    <property type="match status" value="1"/>
</dbReference>
<name>A0A016VAF1_9BILA</name>
<evidence type="ECO:0008006" key="9">
    <source>
        <dbReference type="Google" id="ProtNLM"/>
    </source>
</evidence>
<dbReference type="AlphaFoldDB" id="A0A016VAF1"/>
<dbReference type="Proteomes" id="UP000024635">
    <property type="component" value="Unassembled WGS sequence"/>
</dbReference>
<dbReference type="CDD" id="cd00081">
    <property type="entry name" value="Hint"/>
    <property type="match status" value="1"/>
</dbReference>
<evidence type="ECO:0000256" key="4">
    <source>
        <dbReference type="SAM" id="MobiDB-lite"/>
    </source>
</evidence>
<proteinExistence type="predicted"/>
<dbReference type="Pfam" id="PF04155">
    <property type="entry name" value="Ground-like"/>
    <property type="match status" value="5"/>
</dbReference>
<dbReference type="InterPro" id="IPR003587">
    <property type="entry name" value="Hint_dom_N"/>
</dbReference>
<comment type="subcellular location">
    <subcellularLocation>
        <location evidence="1">Secreted</location>
        <location evidence="1">Extracellular space</location>
    </subcellularLocation>
</comment>
<keyword evidence="3" id="KW-0732">Signal</keyword>